<feature type="region of interest" description="Disordered" evidence="1">
    <location>
        <begin position="41"/>
        <end position="72"/>
    </location>
</feature>
<dbReference type="HOGENOM" id="CLU_2724262_0_0_1"/>
<reference evidence="2" key="3">
    <citation type="journal article" date="2013" name="Nucleic Acids Res.">
        <title>The genome of Anopheles darlingi, the main neotropical malaria vector.</title>
        <authorList>
            <person name="Marinotti O."/>
            <person name="Cerqueira G.C."/>
            <person name="de Almeida L.G."/>
            <person name="Ferro M.I."/>
            <person name="Loreto E.L."/>
            <person name="Zaha A."/>
            <person name="Teixeira S.M."/>
            <person name="Wespiser A.R."/>
            <person name="Almeida E Silva A."/>
            <person name="Schlindwein A.D."/>
            <person name="Pacheco A.C."/>
            <person name="Silva A.L."/>
            <person name="Graveley B.R."/>
            <person name="Walenz B.P."/>
            <person name="Lima Bde A."/>
            <person name="Ribeiro C.A."/>
            <person name="Nunes-Silva C.G."/>
            <person name="de Carvalho C.R."/>
            <person name="Soares C.M."/>
            <person name="de Menezes C.B."/>
            <person name="Matiolli C."/>
            <person name="Caffrey D."/>
            <person name="Araujo D.A."/>
            <person name="de Oliveira D.M."/>
            <person name="Golenbock D."/>
            <person name="Grisard E.C."/>
            <person name="Fantinatti-Garboggini F."/>
            <person name="de Carvalho F.M."/>
            <person name="Barcellos F.G."/>
            <person name="Prosdocimi F."/>
            <person name="May G."/>
            <person name="Azevedo Junior G.M."/>
            <person name="Guimaraes G.M."/>
            <person name="Goldman G.H."/>
            <person name="Padilha I.Q."/>
            <person name="Batista Jda S."/>
            <person name="Ferro J.A."/>
            <person name="Ribeiro J.M."/>
            <person name="Fietto J.L."/>
            <person name="Dabbas K.M."/>
            <person name="Cerdeira L."/>
            <person name="Agnez-Lima L.F."/>
            <person name="Brocchi M."/>
            <person name="de Carvalho M.O."/>
            <person name="Teixeira Mde M."/>
            <person name="Diniz Maia Mde M."/>
            <person name="Goldman M.H."/>
            <person name="Cruz Schneider M.P."/>
            <person name="Felipe M.S."/>
            <person name="Hungria M."/>
            <person name="Nicolas M.F."/>
            <person name="Pereira M."/>
            <person name="Montes M.A."/>
            <person name="Cantao M.E."/>
            <person name="Vincentz M."/>
            <person name="Rafael M.S."/>
            <person name="Silverman N."/>
            <person name="Stoco P.H."/>
            <person name="Souza R.C."/>
            <person name="Vicentini R."/>
            <person name="Gazzinelli R.T."/>
            <person name="Neves Rde O."/>
            <person name="Silva R."/>
            <person name="Astolfi-Filho S."/>
            <person name="Maciel T.E."/>
            <person name="Urmenyi T.P."/>
            <person name="Tadei W.P."/>
            <person name="Camargo E.P."/>
            <person name="de Vasconcelos A.T."/>
        </authorList>
    </citation>
    <scope>NUCLEOTIDE SEQUENCE</scope>
</reference>
<evidence type="ECO:0000313" key="4">
    <source>
        <dbReference type="Proteomes" id="UP000000673"/>
    </source>
</evidence>
<evidence type="ECO:0000256" key="1">
    <source>
        <dbReference type="SAM" id="MobiDB-lite"/>
    </source>
</evidence>
<reference evidence="2 4" key="1">
    <citation type="journal article" date="2010" name="BMC Genomics">
        <title>Combination of measures distinguishes pre-miRNAs from other stem-loops in the genome of the newly sequenced Anopheles darlingi.</title>
        <authorList>
            <person name="Mendes N.D."/>
            <person name="Freitas A.T."/>
            <person name="Vasconcelos A.T."/>
            <person name="Sagot M.F."/>
        </authorList>
    </citation>
    <scope>NUCLEOTIDE SEQUENCE</scope>
</reference>
<accession>W5JQP0</accession>
<sequence>MSPVGCSHSSESVADGDIWRNSSASAVASLLVRCGLGFGSAASKHRHDSERQSLSARPPDSAHTAAAIRSCS</sequence>
<dbReference type="Proteomes" id="UP000000673">
    <property type="component" value="Unassembled WGS sequence"/>
</dbReference>
<organism evidence="2">
    <name type="scientific">Anopheles darlingi</name>
    <name type="common">Mosquito</name>
    <dbReference type="NCBI Taxonomy" id="43151"/>
    <lineage>
        <taxon>Eukaryota</taxon>
        <taxon>Metazoa</taxon>
        <taxon>Ecdysozoa</taxon>
        <taxon>Arthropoda</taxon>
        <taxon>Hexapoda</taxon>
        <taxon>Insecta</taxon>
        <taxon>Pterygota</taxon>
        <taxon>Neoptera</taxon>
        <taxon>Endopterygota</taxon>
        <taxon>Diptera</taxon>
        <taxon>Nematocera</taxon>
        <taxon>Culicoidea</taxon>
        <taxon>Culicidae</taxon>
        <taxon>Anophelinae</taxon>
        <taxon>Anopheles</taxon>
    </lineage>
</organism>
<name>W5JQP0_ANODA</name>
<proteinExistence type="predicted"/>
<reference evidence="3" key="4">
    <citation type="submission" date="2015-06" db="UniProtKB">
        <authorList>
            <consortium name="EnsemblMetazoa"/>
        </authorList>
    </citation>
    <scope>IDENTIFICATION</scope>
</reference>
<dbReference type="EMBL" id="ADMH02000457">
    <property type="protein sequence ID" value="ETN66406.1"/>
    <property type="molecule type" value="Genomic_DNA"/>
</dbReference>
<dbReference type="EnsemblMetazoa" id="ADAC001816-RA">
    <property type="protein sequence ID" value="ADAC001816-PA"/>
    <property type="gene ID" value="ADAC001816"/>
</dbReference>
<protein>
    <submittedName>
        <fullName evidence="2 3">Uncharacterized protein</fullName>
    </submittedName>
</protein>
<evidence type="ECO:0000313" key="2">
    <source>
        <dbReference type="EMBL" id="ETN66406.1"/>
    </source>
</evidence>
<dbReference type="VEuPathDB" id="VectorBase:ADAC001816"/>
<keyword evidence="4" id="KW-1185">Reference proteome</keyword>
<evidence type="ECO:0000313" key="3">
    <source>
        <dbReference type="EnsemblMetazoa" id="ADAC001816-PA"/>
    </source>
</evidence>
<gene>
    <name evidence="2" type="ORF">AND_001816</name>
</gene>
<dbReference type="AlphaFoldDB" id="W5JQP0"/>
<reference evidence="2" key="2">
    <citation type="submission" date="2010-05" db="EMBL/GenBank/DDBJ databases">
        <authorList>
            <person name="Almeida L.G."/>
            <person name="Nicolas M.F."/>
            <person name="Souza R.C."/>
            <person name="Vasconcelos A.T.R."/>
        </authorList>
    </citation>
    <scope>NUCLEOTIDE SEQUENCE</scope>
</reference>